<dbReference type="PANTHER" id="PTHR43046:SF14">
    <property type="entry name" value="MUTT_NUDIX FAMILY PROTEIN"/>
    <property type="match status" value="1"/>
</dbReference>
<dbReference type="SUPFAM" id="SSF55811">
    <property type="entry name" value="Nudix"/>
    <property type="match status" value="1"/>
</dbReference>
<dbReference type="GO" id="GO:0016787">
    <property type="term" value="F:hydrolase activity"/>
    <property type="evidence" value="ECO:0007669"/>
    <property type="project" value="UniProtKB-KW"/>
</dbReference>
<dbReference type="PROSITE" id="PS00893">
    <property type="entry name" value="NUDIX_BOX"/>
    <property type="match status" value="1"/>
</dbReference>
<dbReference type="Gene3D" id="3.90.79.10">
    <property type="entry name" value="Nucleoside Triphosphate Pyrophosphohydrolase"/>
    <property type="match status" value="1"/>
</dbReference>
<evidence type="ECO:0000313" key="4">
    <source>
        <dbReference type="EMBL" id="OIP56922.1"/>
    </source>
</evidence>
<dbReference type="InterPro" id="IPR020084">
    <property type="entry name" value="NUDIX_hydrolase_CS"/>
</dbReference>
<evidence type="ECO:0000256" key="2">
    <source>
        <dbReference type="ARBA" id="ARBA00022801"/>
    </source>
</evidence>
<dbReference type="InterPro" id="IPR015797">
    <property type="entry name" value="NUDIX_hydrolase-like_dom_sf"/>
</dbReference>
<organism evidence="4 5">
    <name type="scientific">Candidatus Kuenenbacteria bacterium CG2_30_39_24</name>
    <dbReference type="NCBI Taxonomy" id="1805236"/>
    <lineage>
        <taxon>Bacteria</taxon>
        <taxon>Candidatus Kueneniibacteriota</taxon>
    </lineage>
</organism>
<proteinExistence type="predicted"/>
<dbReference type="Proteomes" id="UP000183922">
    <property type="component" value="Unassembled WGS sequence"/>
</dbReference>
<dbReference type="Pfam" id="PF00293">
    <property type="entry name" value="NUDIX"/>
    <property type="match status" value="1"/>
</dbReference>
<evidence type="ECO:0000259" key="3">
    <source>
        <dbReference type="PROSITE" id="PS51462"/>
    </source>
</evidence>
<comment type="caution">
    <text evidence="4">The sequence shown here is derived from an EMBL/GenBank/DDBJ whole genome shotgun (WGS) entry which is preliminary data.</text>
</comment>
<dbReference type="AlphaFoldDB" id="A0A1J5FHG1"/>
<feature type="domain" description="Nudix hydrolase" evidence="3">
    <location>
        <begin position="7"/>
        <end position="162"/>
    </location>
</feature>
<evidence type="ECO:0000313" key="5">
    <source>
        <dbReference type="Proteomes" id="UP000183922"/>
    </source>
</evidence>
<dbReference type="PROSITE" id="PS51462">
    <property type="entry name" value="NUDIX"/>
    <property type="match status" value="1"/>
</dbReference>
<gene>
    <name evidence="4" type="ORF">AUK13_00140</name>
</gene>
<sequence length="173" mass="20111">MTTEIKTPISVVTAIIERKNRSGETLVYMQERWKPRVSPDYSGLWELPCGGIEPYENIFDALKREVKEECGLIITSIGSNRQNMVYNPRHNDKSYFFQPFICHGVTETRNGLPWIGFAFICKVEGKVNINKKEARKPIWFTIDALRDLVTKEPDKIFPLHLPVLDYYLKFAKL</sequence>
<comment type="cofactor">
    <cofactor evidence="1">
        <name>Mg(2+)</name>
        <dbReference type="ChEBI" id="CHEBI:18420"/>
    </cofactor>
</comment>
<keyword evidence="2" id="KW-0378">Hydrolase</keyword>
<dbReference type="PANTHER" id="PTHR43046">
    <property type="entry name" value="GDP-MANNOSE MANNOSYL HYDROLASE"/>
    <property type="match status" value="1"/>
</dbReference>
<reference evidence="4 5" key="1">
    <citation type="journal article" date="2016" name="Environ. Microbiol.">
        <title>Genomic resolution of a cold subsurface aquifer community provides metabolic insights for novel microbes adapted to high CO concentrations.</title>
        <authorList>
            <person name="Probst A.J."/>
            <person name="Castelle C.J."/>
            <person name="Singh A."/>
            <person name="Brown C.T."/>
            <person name="Anantharaman K."/>
            <person name="Sharon I."/>
            <person name="Hug L.A."/>
            <person name="Burstein D."/>
            <person name="Emerson J.B."/>
            <person name="Thomas B.C."/>
            <person name="Banfield J.F."/>
        </authorList>
    </citation>
    <scope>NUCLEOTIDE SEQUENCE [LARGE SCALE GENOMIC DNA]</scope>
    <source>
        <strain evidence="4">CG2_30_39_24</strain>
    </source>
</reference>
<name>A0A1J5FHG1_9BACT</name>
<protein>
    <recommendedName>
        <fullName evidence="3">Nudix hydrolase domain-containing protein</fullName>
    </recommendedName>
</protein>
<dbReference type="STRING" id="1805236.AUK13_00140"/>
<dbReference type="EMBL" id="MNYR01000003">
    <property type="protein sequence ID" value="OIP56922.1"/>
    <property type="molecule type" value="Genomic_DNA"/>
</dbReference>
<dbReference type="InterPro" id="IPR000086">
    <property type="entry name" value="NUDIX_hydrolase_dom"/>
</dbReference>
<evidence type="ECO:0000256" key="1">
    <source>
        <dbReference type="ARBA" id="ARBA00001946"/>
    </source>
</evidence>
<accession>A0A1J5FHG1</accession>